<feature type="transmembrane region" description="Helical" evidence="1">
    <location>
        <begin position="44"/>
        <end position="65"/>
    </location>
</feature>
<evidence type="ECO:0000256" key="1">
    <source>
        <dbReference type="SAM" id="Phobius"/>
    </source>
</evidence>
<keyword evidence="1" id="KW-1133">Transmembrane helix</keyword>
<name>A0A3M7SX97_BRAPC</name>
<gene>
    <name evidence="2" type="ORF">BpHYR1_042508</name>
</gene>
<keyword evidence="1" id="KW-0472">Membrane</keyword>
<evidence type="ECO:0000313" key="3">
    <source>
        <dbReference type="Proteomes" id="UP000276133"/>
    </source>
</evidence>
<dbReference type="AlphaFoldDB" id="A0A3M7SX97"/>
<evidence type="ECO:0000313" key="2">
    <source>
        <dbReference type="EMBL" id="RNA40366.1"/>
    </source>
</evidence>
<keyword evidence="1" id="KW-0812">Transmembrane</keyword>
<organism evidence="2 3">
    <name type="scientific">Brachionus plicatilis</name>
    <name type="common">Marine rotifer</name>
    <name type="synonym">Brachionus muelleri</name>
    <dbReference type="NCBI Taxonomy" id="10195"/>
    <lineage>
        <taxon>Eukaryota</taxon>
        <taxon>Metazoa</taxon>
        <taxon>Spiralia</taxon>
        <taxon>Gnathifera</taxon>
        <taxon>Rotifera</taxon>
        <taxon>Eurotatoria</taxon>
        <taxon>Monogononta</taxon>
        <taxon>Pseudotrocha</taxon>
        <taxon>Ploima</taxon>
        <taxon>Brachionidae</taxon>
        <taxon>Brachionus</taxon>
    </lineage>
</organism>
<comment type="caution">
    <text evidence="2">The sequence shown here is derived from an EMBL/GenBank/DDBJ whole genome shotgun (WGS) entry which is preliminary data.</text>
</comment>
<keyword evidence="3" id="KW-1185">Reference proteome</keyword>
<protein>
    <submittedName>
        <fullName evidence="2">Uncharacterized protein</fullName>
    </submittedName>
</protein>
<dbReference type="Proteomes" id="UP000276133">
    <property type="component" value="Unassembled WGS sequence"/>
</dbReference>
<sequence>MVVAFSIQDTVSNRIRKLNTFGNFEFFDGATTLVALKLAKPIDISLILGLLTILVDISFLIEVSFKRFDDSDERRVDNCEDLVVSSPVCIVSDLVSSKFSTK</sequence>
<dbReference type="EMBL" id="REGN01000651">
    <property type="protein sequence ID" value="RNA40366.1"/>
    <property type="molecule type" value="Genomic_DNA"/>
</dbReference>
<accession>A0A3M7SX97</accession>
<reference evidence="2 3" key="1">
    <citation type="journal article" date="2018" name="Sci. Rep.">
        <title>Genomic signatures of local adaptation to the degree of environmental predictability in rotifers.</title>
        <authorList>
            <person name="Franch-Gras L."/>
            <person name="Hahn C."/>
            <person name="Garcia-Roger E.M."/>
            <person name="Carmona M.J."/>
            <person name="Serra M."/>
            <person name="Gomez A."/>
        </authorList>
    </citation>
    <scope>NUCLEOTIDE SEQUENCE [LARGE SCALE GENOMIC DNA]</scope>
    <source>
        <strain evidence="2">HYR1</strain>
    </source>
</reference>
<proteinExistence type="predicted"/>